<gene>
    <name evidence="2" type="ORF">CONLIGDRAFT_142593</name>
</gene>
<evidence type="ECO:0000256" key="1">
    <source>
        <dbReference type="SAM" id="Phobius"/>
    </source>
</evidence>
<protein>
    <submittedName>
        <fullName evidence="2">Uncharacterized protein</fullName>
    </submittedName>
</protein>
<keyword evidence="3" id="KW-1185">Reference proteome</keyword>
<dbReference type="Proteomes" id="UP000182658">
    <property type="component" value="Unassembled WGS sequence"/>
</dbReference>
<reference evidence="2 3" key="1">
    <citation type="submission" date="2016-10" db="EMBL/GenBank/DDBJ databases">
        <title>Draft genome sequence of Coniochaeta ligniaria NRRL30616, a lignocellulolytic fungus for bioabatement of inhibitors in plant biomass hydrolysates.</title>
        <authorList>
            <consortium name="DOE Joint Genome Institute"/>
            <person name="Jimenez D.J."/>
            <person name="Hector R.E."/>
            <person name="Riley R."/>
            <person name="Sun H."/>
            <person name="Grigoriev I.V."/>
            <person name="Van Elsas J.D."/>
            <person name="Nichols N.N."/>
        </authorList>
    </citation>
    <scope>NUCLEOTIDE SEQUENCE [LARGE SCALE GENOMIC DNA]</scope>
    <source>
        <strain evidence="2 3">NRRL 30616</strain>
    </source>
</reference>
<evidence type="ECO:0000313" key="2">
    <source>
        <dbReference type="EMBL" id="OIW23074.1"/>
    </source>
</evidence>
<keyword evidence="1" id="KW-0812">Transmembrane</keyword>
<dbReference type="InParanoid" id="A0A1J7J6F3"/>
<sequence>MEKPSTPRIVIALAGITLKSLILLVPRFFCVARHECSPQRLCQTSSLNISAERTERPQIDGAPDCTLSTVTTWHSCLKT</sequence>
<organism evidence="2 3">
    <name type="scientific">Coniochaeta ligniaria NRRL 30616</name>
    <dbReference type="NCBI Taxonomy" id="1408157"/>
    <lineage>
        <taxon>Eukaryota</taxon>
        <taxon>Fungi</taxon>
        <taxon>Dikarya</taxon>
        <taxon>Ascomycota</taxon>
        <taxon>Pezizomycotina</taxon>
        <taxon>Sordariomycetes</taxon>
        <taxon>Sordariomycetidae</taxon>
        <taxon>Coniochaetales</taxon>
        <taxon>Coniochaetaceae</taxon>
        <taxon>Coniochaeta</taxon>
    </lineage>
</organism>
<proteinExistence type="predicted"/>
<keyword evidence="1" id="KW-1133">Transmembrane helix</keyword>
<evidence type="ECO:0000313" key="3">
    <source>
        <dbReference type="Proteomes" id="UP000182658"/>
    </source>
</evidence>
<name>A0A1J7J6F3_9PEZI</name>
<dbReference type="EMBL" id="KV875108">
    <property type="protein sequence ID" value="OIW23074.1"/>
    <property type="molecule type" value="Genomic_DNA"/>
</dbReference>
<dbReference type="AlphaFoldDB" id="A0A1J7J6F3"/>
<accession>A0A1J7J6F3</accession>
<keyword evidence="1" id="KW-0472">Membrane</keyword>
<feature type="transmembrane region" description="Helical" evidence="1">
    <location>
        <begin position="9"/>
        <end position="29"/>
    </location>
</feature>